<dbReference type="Proteomes" id="UP001058713">
    <property type="component" value="Chromosome"/>
</dbReference>
<protein>
    <submittedName>
        <fullName evidence="1">N-formylglutamate amidohydrolase</fullName>
    </submittedName>
</protein>
<dbReference type="InterPro" id="IPR007709">
    <property type="entry name" value="N-FG_amidohydro"/>
</dbReference>
<accession>A0A9Q9HGH0</accession>
<organism evidence="1 2">
    <name type="scientific">Leisingera caerulea</name>
    <name type="common">Phaeobacter caeruleus</name>
    <dbReference type="NCBI Taxonomy" id="506591"/>
    <lineage>
        <taxon>Bacteria</taxon>
        <taxon>Pseudomonadati</taxon>
        <taxon>Pseudomonadota</taxon>
        <taxon>Alphaproteobacteria</taxon>
        <taxon>Rhodobacterales</taxon>
        <taxon>Roseobacteraceae</taxon>
        <taxon>Leisingera</taxon>
    </lineage>
</organism>
<dbReference type="Pfam" id="PF05013">
    <property type="entry name" value="FGase"/>
    <property type="match status" value="1"/>
</dbReference>
<evidence type="ECO:0000313" key="2">
    <source>
        <dbReference type="Proteomes" id="UP001058713"/>
    </source>
</evidence>
<dbReference type="KEGG" id="lcae:K3721_03835"/>
<dbReference type="Gene3D" id="3.40.630.40">
    <property type="entry name" value="Zn-dependent exopeptidases"/>
    <property type="match status" value="1"/>
</dbReference>
<dbReference type="AlphaFoldDB" id="A0A9Q9HGH0"/>
<evidence type="ECO:0000313" key="1">
    <source>
        <dbReference type="EMBL" id="UWQ54674.1"/>
    </source>
</evidence>
<reference evidence="1" key="1">
    <citation type="submission" date="2021-08" db="EMBL/GenBank/DDBJ databases">
        <authorList>
            <person name="Nwanade C."/>
            <person name="Wang M."/>
            <person name="Masoudi A."/>
            <person name="Yu Z."/>
            <person name="Liu J."/>
        </authorList>
    </citation>
    <scope>NUCLEOTIDE SEQUENCE</scope>
    <source>
        <strain evidence="1">S122</strain>
    </source>
</reference>
<dbReference type="RefSeq" id="WP_259971909.1">
    <property type="nucleotide sequence ID" value="NZ_CP081070.1"/>
</dbReference>
<name>A0A9Q9HGH0_LEICA</name>
<dbReference type="PIRSF" id="PIRSF029730">
    <property type="entry name" value="UCP029730"/>
    <property type="match status" value="1"/>
</dbReference>
<sequence>MRESDSHALGEAVEVVNREGASPVLLLCEHASSDIPARYNGLGLRGEDRLSHAAWDPGARAVALYMAKALDAPLVASTVSRLVYDCNRPPEAASAMPEKSELVAVPGNFGLSDAERQERVDTVYVPFCKTVTEVIEARKAAGLETVLVTMHSFTPVYFGKPRDVEIGILHDDDSRLADAMLAAAPALPHRLVERNEPYGPADGVTHSLKLHGLAHGLANVMIEIRNDLVATPDQEEAMAEEMLKLLRPALAALTAEGGPDA</sequence>
<dbReference type="EMBL" id="CP081070">
    <property type="protein sequence ID" value="UWQ54674.1"/>
    <property type="molecule type" value="Genomic_DNA"/>
</dbReference>
<proteinExistence type="predicted"/>
<dbReference type="InterPro" id="IPR011227">
    <property type="entry name" value="UCP029730"/>
</dbReference>
<dbReference type="SUPFAM" id="SSF53187">
    <property type="entry name" value="Zn-dependent exopeptidases"/>
    <property type="match status" value="1"/>
</dbReference>
<gene>
    <name evidence="1" type="ORF">K3721_03835</name>
</gene>